<keyword evidence="2" id="KW-0812">Transmembrane</keyword>
<feature type="domain" description="GGDEF" evidence="3">
    <location>
        <begin position="100"/>
        <end position="225"/>
    </location>
</feature>
<evidence type="ECO:0000256" key="2">
    <source>
        <dbReference type="SAM" id="Phobius"/>
    </source>
</evidence>
<dbReference type="Proteomes" id="UP000647860">
    <property type="component" value="Unassembled WGS sequence"/>
</dbReference>
<keyword evidence="2" id="KW-1133">Transmembrane helix</keyword>
<dbReference type="InterPro" id="IPR043128">
    <property type="entry name" value="Rev_trsase/Diguanyl_cyclase"/>
</dbReference>
<evidence type="ECO:0000259" key="3">
    <source>
        <dbReference type="PROSITE" id="PS50887"/>
    </source>
</evidence>
<dbReference type="PANTHER" id="PTHR44757:SF2">
    <property type="entry name" value="BIOFILM ARCHITECTURE MAINTENANCE PROTEIN MBAA"/>
    <property type="match status" value="1"/>
</dbReference>
<gene>
    <name evidence="4" type="ORF">Vgi01_50960</name>
</gene>
<keyword evidence="2" id="KW-0472">Membrane</keyword>
<comment type="caution">
    <text evidence="4">The sequence shown here is derived from an EMBL/GenBank/DDBJ whole genome shotgun (WGS) entry which is preliminary data.</text>
</comment>
<dbReference type="InterPro" id="IPR052155">
    <property type="entry name" value="Biofilm_reg_signaling"/>
</dbReference>
<dbReference type="EMBL" id="BOPA01000040">
    <property type="protein sequence ID" value="GIJ18412.1"/>
    <property type="molecule type" value="Genomic_DNA"/>
</dbReference>
<dbReference type="CDD" id="cd01949">
    <property type="entry name" value="GGDEF"/>
    <property type="match status" value="1"/>
</dbReference>
<evidence type="ECO:0000256" key="1">
    <source>
        <dbReference type="SAM" id="MobiDB-lite"/>
    </source>
</evidence>
<dbReference type="Pfam" id="PF00990">
    <property type="entry name" value="GGDEF"/>
    <property type="match status" value="1"/>
</dbReference>
<sequence>MRVTLWAAVLRWNSIAVTALFSSVLLFLFFTDRAASPGVLATTGVVVYSLLLASYHRCLVHAGYRICALETDLAVAHTDPVTGLAVRRIAEQHLIDAAGREVTVAVIDVDGMHDINTAHTHDGGDRYLASLAERLVAAGEPGDLVARLGGDEFVVVTSRDPGSLAGSLVAVLAAPVTIGSTTRSLGVSIGICRTLGGDPRVALGRADRAMYTAKRTGSGVAHYDPARDGAPPPSGVRPAVRHRDRRPARPAEMIVEQVRDGDFVDEAGPPVRGETGRCAGGTSRGEGGDG</sequence>
<feature type="transmembrane region" description="Helical" evidence="2">
    <location>
        <begin position="12"/>
        <end position="30"/>
    </location>
</feature>
<proteinExistence type="predicted"/>
<organism evidence="4 5">
    <name type="scientific">Micromonospora gifhornensis</name>
    <dbReference type="NCBI Taxonomy" id="84594"/>
    <lineage>
        <taxon>Bacteria</taxon>
        <taxon>Bacillati</taxon>
        <taxon>Actinomycetota</taxon>
        <taxon>Actinomycetes</taxon>
        <taxon>Micromonosporales</taxon>
        <taxon>Micromonosporaceae</taxon>
        <taxon>Micromonospora</taxon>
    </lineage>
</organism>
<feature type="compositionally biased region" description="Gly residues" evidence="1">
    <location>
        <begin position="278"/>
        <end position="290"/>
    </location>
</feature>
<reference evidence="4 5" key="1">
    <citation type="submission" date="2021-01" db="EMBL/GenBank/DDBJ databases">
        <title>Whole genome shotgun sequence of Verrucosispora gifhornensis NBRC 16317.</title>
        <authorList>
            <person name="Komaki H."/>
            <person name="Tamura T."/>
        </authorList>
    </citation>
    <scope>NUCLEOTIDE SEQUENCE [LARGE SCALE GENOMIC DNA]</scope>
    <source>
        <strain evidence="4 5">NBRC 16317</strain>
    </source>
</reference>
<dbReference type="InterPro" id="IPR000160">
    <property type="entry name" value="GGDEF_dom"/>
</dbReference>
<dbReference type="SUPFAM" id="SSF55073">
    <property type="entry name" value="Nucleotide cyclase"/>
    <property type="match status" value="1"/>
</dbReference>
<dbReference type="Gene3D" id="3.30.70.270">
    <property type="match status" value="1"/>
</dbReference>
<dbReference type="InterPro" id="IPR029787">
    <property type="entry name" value="Nucleotide_cyclase"/>
</dbReference>
<dbReference type="PANTHER" id="PTHR44757">
    <property type="entry name" value="DIGUANYLATE CYCLASE DGCP"/>
    <property type="match status" value="1"/>
</dbReference>
<dbReference type="RefSeq" id="WP_204292738.1">
    <property type="nucleotide sequence ID" value="NZ_BAAAGZ010000063.1"/>
</dbReference>
<feature type="compositionally biased region" description="Basic residues" evidence="1">
    <location>
        <begin position="239"/>
        <end position="248"/>
    </location>
</feature>
<dbReference type="SMART" id="SM00267">
    <property type="entry name" value="GGDEF"/>
    <property type="match status" value="1"/>
</dbReference>
<accession>A0ABQ4IKI6</accession>
<keyword evidence="5" id="KW-1185">Reference proteome</keyword>
<name>A0ABQ4IKI6_9ACTN</name>
<feature type="region of interest" description="Disordered" evidence="1">
    <location>
        <begin position="218"/>
        <end position="290"/>
    </location>
</feature>
<dbReference type="PROSITE" id="PS50887">
    <property type="entry name" value="GGDEF"/>
    <property type="match status" value="1"/>
</dbReference>
<evidence type="ECO:0000313" key="4">
    <source>
        <dbReference type="EMBL" id="GIJ18412.1"/>
    </source>
</evidence>
<dbReference type="NCBIfam" id="TIGR00254">
    <property type="entry name" value="GGDEF"/>
    <property type="match status" value="1"/>
</dbReference>
<evidence type="ECO:0000313" key="5">
    <source>
        <dbReference type="Proteomes" id="UP000647860"/>
    </source>
</evidence>
<protein>
    <recommendedName>
        <fullName evidence="3">GGDEF domain-containing protein</fullName>
    </recommendedName>
</protein>
<feature type="transmembrane region" description="Helical" evidence="2">
    <location>
        <begin position="36"/>
        <end position="55"/>
    </location>
</feature>